<dbReference type="Proteomes" id="UP000218831">
    <property type="component" value="Unassembled WGS sequence"/>
</dbReference>
<dbReference type="GO" id="GO:0005886">
    <property type="term" value="C:plasma membrane"/>
    <property type="evidence" value="ECO:0007669"/>
    <property type="project" value="UniProtKB-SubCell"/>
</dbReference>
<dbReference type="AlphaFoldDB" id="A0A2A2GDA6"/>
<comment type="caution">
    <text evidence="8">The sequence shown here is derived from an EMBL/GenBank/DDBJ whole genome shotgun (WGS) entry which is preliminary data.</text>
</comment>
<sequence>MSSFGQTFLISLFVPYLGKWIDDLPLRMYSQMVAAGLLVASITVALSWHVALLFVGLVLLRLSGQGLSSHTAQTAMARYFVHQRGKALSISSLGYPVGEGILPLAIAGLLGIFSWRVTWGIIVLVIALFFIPLVRFILSSREYKDVEDTEEGSQAADSSWEVYRMLVKDYRIWLVTPVVLLPPFWATGLFLYQVSIAEQLGWTATLIASAFVAFAASRVVSSISIGPLIDYFSAKTLIPYYVLPFGAGLVFAYYHPGSWSAFAYMLLIGVTMGVGSNIKSALWAELYGRDVIGTLRSVFSSLMVLITALCPFLIGWAIDNGMAMESIIFIAIATIGIATLMAFAAFNFTTKEETV</sequence>
<dbReference type="PANTHER" id="PTHR43124:SF3">
    <property type="entry name" value="CHLORAMPHENICOL EFFLUX PUMP RV0191"/>
    <property type="match status" value="1"/>
</dbReference>
<feature type="transmembrane region" description="Helical" evidence="6">
    <location>
        <begin position="200"/>
        <end position="225"/>
    </location>
</feature>
<dbReference type="InterPro" id="IPR036259">
    <property type="entry name" value="MFS_trans_sf"/>
</dbReference>
<feature type="transmembrane region" description="Helical" evidence="6">
    <location>
        <begin position="324"/>
        <end position="346"/>
    </location>
</feature>
<dbReference type="PANTHER" id="PTHR43124">
    <property type="entry name" value="PURINE EFFLUX PUMP PBUE"/>
    <property type="match status" value="1"/>
</dbReference>
<accession>A0A2A2GDA6</accession>
<keyword evidence="2" id="KW-1003">Cell membrane</keyword>
<feature type="transmembrane region" description="Helical" evidence="6">
    <location>
        <begin position="93"/>
        <end position="113"/>
    </location>
</feature>
<organism evidence="8 9">
    <name type="scientific">Fodinibius salipaludis</name>
    <dbReference type="NCBI Taxonomy" id="2032627"/>
    <lineage>
        <taxon>Bacteria</taxon>
        <taxon>Pseudomonadati</taxon>
        <taxon>Balneolota</taxon>
        <taxon>Balneolia</taxon>
        <taxon>Balneolales</taxon>
        <taxon>Balneolaceae</taxon>
        <taxon>Fodinibius</taxon>
    </lineage>
</organism>
<evidence type="ECO:0000256" key="4">
    <source>
        <dbReference type="ARBA" id="ARBA00022989"/>
    </source>
</evidence>
<keyword evidence="5 6" id="KW-0472">Membrane</keyword>
<dbReference type="RefSeq" id="WP_095605628.1">
    <property type="nucleotide sequence ID" value="NZ_NSKE01000003.1"/>
</dbReference>
<keyword evidence="9" id="KW-1185">Reference proteome</keyword>
<name>A0A2A2GDA6_9BACT</name>
<feature type="transmembrane region" description="Helical" evidence="6">
    <location>
        <begin position="298"/>
        <end position="318"/>
    </location>
</feature>
<dbReference type="EMBL" id="NSKE01000003">
    <property type="protein sequence ID" value="PAU94762.1"/>
    <property type="molecule type" value="Genomic_DNA"/>
</dbReference>
<feature type="transmembrane region" description="Helical" evidence="6">
    <location>
        <begin position="237"/>
        <end position="255"/>
    </location>
</feature>
<evidence type="ECO:0000256" key="5">
    <source>
        <dbReference type="ARBA" id="ARBA00023136"/>
    </source>
</evidence>
<dbReference type="PROSITE" id="PS50850">
    <property type="entry name" value="MFS"/>
    <property type="match status" value="1"/>
</dbReference>
<protein>
    <recommendedName>
        <fullName evidence="7">Major facilitator superfamily (MFS) profile domain-containing protein</fullName>
    </recommendedName>
</protein>
<feature type="transmembrane region" description="Helical" evidence="6">
    <location>
        <begin position="119"/>
        <end position="138"/>
    </location>
</feature>
<comment type="subcellular location">
    <subcellularLocation>
        <location evidence="1">Cell membrane</location>
        <topology evidence="1">Multi-pass membrane protein</topology>
    </subcellularLocation>
</comment>
<evidence type="ECO:0000313" key="9">
    <source>
        <dbReference type="Proteomes" id="UP000218831"/>
    </source>
</evidence>
<feature type="transmembrane region" description="Helical" evidence="6">
    <location>
        <begin position="261"/>
        <end position="278"/>
    </location>
</feature>
<evidence type="ECO:0000313" key="8">
    <source>
        <dbReference type="EMBL" id="PAU94762.1"/>
    </source>
</evidence>
<dbReference type="GO" id="GO:0022857">
    <property type="term" value="F:transmembrane transporter activity"/>
    <property type="evidence" value="ECO:0007669"/>
    <property type="project" value="InterPro"/>
</dbReference>
<dbReference type="InterPro" id="IPR011701">
    <property type="entry name" value="MFS"/>
</dbReference>
<feature type="transmembrane region" description="Helical" evidence="6">
    <location>
        <begin position="32"/>
        <end position="60"/>
    </location>
</feature>
<keyword evidence="3 6" id="KW-0812">Transmembrane</keyword>
<reference evidence="8 9" key="1">
    <citation type="submission" date="2017-08" db="EMBL/GenBank/DDBJ databases">
        <title>Aliifodinibius alkalisoli sp. nov., isolated from saline alkaline soil.</title>
        <authorList>
            <person name="Liu D."/>
            <person name="Zhang G."/>
        </authorList>
    </citation>
    <scope>NUCLEOTIDE SEQUENCE [LARGE SCALE GENOMIC DNA]</scope>
    <source>
        <strain evidence="8 9">WN023</strain>
    </source>
</reference>
<gene>
    <name evidence="8" type="ORF">CK503_04620</name>
</gene>
<dbReference type="InterPro" id="IPR020846">
    <property type="entry name" value="MFS_dom"/>
</dbReference>
<evidence type="ECO:0000259" key="7">
    <source>
        <dbReference type="PROSITE" id="PS50850"/>
    </source>
</evidence>
<evidence type="ECO:0000256" key="3">
    <source>
        <dbReference type="ARBA" id="ARBA00022692"/>
    </source>
</evidence>
<dbReference type="InterPro" id="IPR050189">
    <property type="entry name" value="MFS_Efflux_Transporters"/>
</dbReference>
<dbReference type="Gene3D" id="1.20.1250.20">
    <property type="entry name" value="MFS general substrate transporter like domains"/>
    <property type="match status" value="1"/>
</dbReference>
<evidence type="ECO:0000256" key="6">
    <source>
        <dbReference type="SAM" id="Phobius"/>
    </source>
</evidence>
<evidence type="ECO:0000256" key="1">
    <source>
        <dbReference type="ARBA" id="ARBA00004651"/>
    </source>
</evidence>
<feature type="transmembrane region" description="Helical" evidence="6">
    <location>
        <begin position="172"/>
        <end position="194"/>
    </location>
</feature>
<feature type="domain" description="Major facilitator superfamily (MFS) profile" evidence="7">
    <location>
        <begin position="1"/>
        <end position="351"/>
    </location>
</feature>
<dbReference type="Pfam" id="PF07690">
    <property type="entry name" value="MFS_1"/>
    <property type="match status" value="1"/>
</dbReference>
<evidence type="ECO:0000256" key="2">
    <source>
        <dbReference type="ARBA" id="ARBA00022475"/>
    </source>
</evidence>
<proteinExistence type="predicted"/>
<dbReference type="SUPFAM" id="SSF103473">
    <property type="entry name" value="MFS general substrate transporter"/>
    <property type="match status" value="1"/>
</dbReference>
<keyword evidence="4 6" id="KW-1133">Transmembrane helix</keyword>